<dbReference type="OrthoDB" id="327733at2"/>
<dbReference type="InterPro" id="IPR052900">
    <property type="entry name" value="Phospholipid_Metab_Enz"/>
</dbReference>
<keyword evidence="2" id="KW-0732">Signal</keyword>
<name>A0A3N1CSZ4_9ACTN</name>
<evidence type="ECO:0000256" key="1">
    <source>
        <dbReference type="SAM" id="MobiDB-lite"/>
    </source>
</evidence>
<dbReference type="PROSITE" id="PS51318">
    <property type="entry name" value="TAT"/>
    <property type="match status" value="1"/>
</dbReference>
<gene>
    <name evidence="5" type="ORF">EDD29_1867</name>
</gene>
<dbReference type="Proteomes" id="UP000272400">
    <property type="component" value="Unassembled WGS sequence"/>
</dbReference>
<dbReference type="PANTHER" id="PTHR43606:SF2">
    <property type="entry name" value="ALKALINE PHOSPHATASE FAMILY PROTEIN (AFU_ORTHOLOGUE AFUA_5G03860)"/>
    <property type="match status" value="1"/>
</dbReference>
<dbReference type="CDD" id="cd07389">
    <property type="entry name" value="MPP_PhoD"/>
    <property type="match status" value="1"/>
</dbReference>
<evidence type="ECO:0000259" key="3">
    <source>
        <dbReference type="Pfam" id="PF09423"/>
    </source>
</evidence>
<dbReference type="InterPro" id="IPR032093">
    <property type="entry name" value="PhoD_N"/>
</dbReference>
<accession>A0A3N1CSZ4</accession>
<dbReference type="PANTHER" id="PTHR43606">
    <property type="entry name" value="PHOSPHATASE, PUTATIVE (AFU_ORTHOLOGUE AFUA_6G08710)-RELATED"/>
    <property type="match status" value="1"/>
</dbReference>
<dbReference type="EMBL" id="RJKE01000001">
    <property type="protein sequence ID" value="ROO84345.1"/>
    <property type="molecule type" value="Genomic_DNA"/>
</dbReference>
<feature type="signal peptide" evidence="2">
    <location>
        <begin position="1"/>
        <end position="26"/>
    </location>
</feature>
<reference evidence="5 6" key="1">
    <citation type="submission" date="2018-11" db="EMBL/GenBank/DDBJ databases">
        <title>Sequencing the genomes of 1000 actinobacteria strains.</title>
        <authorList>
            <person name="Klenk H.-P."/>
        </authorList>
    </citation>
    <scope>NUCLEOTIDE SEQUENCE [LARGE SCALE GENOMIC DNA]</scope>
    <source>
        <strain evidence="5 6">DSM 44254</strain>
    </source>
</reference>
<dbReference type="InterPro" id="IPR029052">
    <property type="entry name" value="Metallo-depent_PP-like"/>
</dbReference>
<dbReference type="AlphaFoldDB" id="A0A3N1CSZ4"/>
<keyword evidence="6" id="KW-1185">Reference proteome</keyword>
<evidence type="ECO:0000313" key="6">
    <source>
        <dbReference type="Proteomes" id="UP000272400"/>
    </source>
</evidence>
<dbReference type="InterPro" id="IPR006311">
    <property type="entry name" value="TAT_signal"/>
</dbReference>
<evidence type="ECO:0000256" key="2">
    <source>
        <dbReference type="SAM" id="SignalP"/>
    </source>
</evidence>
<feature type="domain" description="PhoD-like phosphatase metallophosphatase" evidence="3">
    <location>
        <begin position="155"/>
        <end position="490"/>
    </location>
</feature>
<comment type="caution">
    <text evidence="5">The sequence shown here is derived from an EMBL/GenBank/DDBJ whole genome shotgun (WGS) entry which is preliminary data.</text>
</comment>
<feature type="chain" id="PRO_5018149774" evidence="2">
    <location>
        <begin position="27"/>
        <end position="519"/>
    </location>
</feature>
<sequence>MTLSRRQALTTTGIAALGAGCGPAVAVTAPLGGGAAAGRPDPFRLGVASGDPWPDSVVLWTRLAPRPLADDGLGGVGSRTVQVAWQLAEDARFRKVVRTGTVAAKASGGYAVHVTPTGLAPGREYYYRFRADGHLSPVGRTRTAPARGAMTPFTFAAASCAHYEHGYFTAYRRLAEQDPDLVIHLGDYLYEYAPGSYGGANGAVRKHTEGKCQTLTDYRRRHAQYKTDPDLKAAHAAAPWAVVWDDHEVEDNWTGTVPGSSVPGFTARKRAAMRAYYENMPLRSAARPSGTKMRLYRRLTWGALASFHLLDTRQYRTDQPCDDWLRTGCDDRNDPGGRVLGSAQLSWLDGSLRASGARWDVLGQQIFLAQRDMALGPALKVGMDAWDGYTAERDRLFDVLAASGARNPVVLTGDVHTAFAADLLRDFDDPDSPRVGVELVTTSIASDGDGYRDTAAIAALLAENPHFAHADQRRGFLLARAAPDSLTADFHTLDRISRKNTPSHRTTRLTLPDTARALA</sequence>
<dbReference type="InterPro" id="IPR038607">
    <property type="entry name" value="PhoD-like_sf"/>
</dbReference>
<dbReference type="InterPro" id="IPR018946">
    <property type="entry name" value="PhoD-like_MPP"/>
</dbReference>
<protein>
    <submittedName>
        <fullName evidence="5">Alkaline phosphatase D</fullName>
    </submittedName>
</protein>
<dbReference type="Gene3D" id="3.60.21.70">
    <property type="entry name" value="PhoD-like phosphatase"/>
    <property type="match status" value="1"/>
</dbReference>
<dbReference type="Pfam" id="PF16655">
    <property type="entry name" value="PhoD_N"/>
    <property type="match status" value="1"/>
</dbReference>
<dbReference type="Pfam" id="PF09423">
    <property type="entry name" value="PhoD"/>
    <property type="match status" value="1"/>
</dbReference>
<feature type="region of interest" description="Disordered" evidence="1">
    <location>
        <begin position="499"/>
        <end position="519"/>
    </location>
</feature>
<dbReference type="SUPFAM" id="SSF56300">
    <property type="entry name" value="Metallo-dependent phosphatases"/>
    <property type="match status" value="1"/>
</dbReference>
<evidence type="ECO:0000259" key="4">
    <source>
        <dbReference type="Pfam" id="PF16655"/>
    </source>
</evidence>
<evidence type="ECO:0000313" key="5">
    <source>
        <dbReference type="EMBL" id="ROO84345.1"/>
    </source>
</evidence>
<feature type="domain" description="Phospholipase D N-terminal" evidence="4">
    <location>
        <begin position="45"/>
        <end position="143"/>
    </location>
</feature>
<dbReference type="Gene3D" id="2.60.40.380">
    <property type="entry name" value="Purple acid phosphatase-like, N-terminal"/>
    <property type="match status" value="1"/>
</dbReference>
<organism evidence="5 6">
    <name type="scientific">Actinocorallia herbida</name>
    <dbReference type="NCBI Taxonomy" id="58109"/>
    <lineage>
        <taxon>Bacteria</taxon>
        <taxon>Bacillati</taxon>
        <taxon>Actinomycetota</taxon>
        <taxon>Actinomycetes</taxon>
        <taxon>Streptosporangiales</taxon>
        <taxon>Thermomonosporaceae</taxon>
        <taxon>Actinocorallia</taxon>
    </lineage>
</organism>
<dbReference type="RefSeq" id="WP_123663978.1">
    <property type="nucleotide sequence ID" value="NZ_RJKE01000001.1"/>
</dbReference>
<dbReference type="PROSITE" id="PS51257">
    <property type="entry name" value="PROKAR_LIPOPROTEIN"/>
    <property type="match status" value="1"/>
</dbReference>
<proteinExistence type="predicted"/>